<evidence type="ECO:0000313" key="1">
    <source>
        <dbReference type="EMBL" id="KAK1860525.1"/>
    </source>
</evidence>
<comment type="caution">
    <text evidence="1">The sequence shown here is derived from an EMBL/GenBank/DDBJ whole genome shotgun (WGS) entry which is preliminary data.</text>
</comment>
<gene>
    <name evidence="1" type="ORF">I4F81_003114</name>
</gene>
<sequence>MAAFVLPVVPPRTGGGGGAAAAASSPPRRRRHRSRPLPVVAVVVPIVRAAAVFEPDPSAGEDGGGGGRGATAGGVGSGVCRGKAGASVVGRAAWGSGLAAAETETVGTSRLSATTSGTSTQPVRQSRVGAGGGTAQAAGATREDLREVVSGDGDGVAAAGTAVTDGDAATRQGDHDGKGGASAWSGRKHTASARAKISAANRGRVPWNKGRQHSEETRARIAAATRAAMNRPEVRNRMADKKEGRKHTPETRAKIRASCTARFMSSRKAMQAAAAVAGADDDGVDRETASDAPVAAPVSAKVFPPRPLGRSATTKMQHAGVAQPLPFSYDSAVLGPQVLAALPRLAYREGDNAAAGDATAGAWVTDGGSANGADGTGGSSASFASKRGPLSAETRAKLSRRIRDMWANDPGYRARVTAGIASRASGKVRQLSKEHREAIRQSLLSRNADLRERGVAHPSTRYADGQPSPRRRRRPRGDDGRPLRTPEEQAARAEARRLKRQEREDRRAARRAARAEEEAARRQSQKALVSQLVSAGSLPPLESLAQLDSWSGVPVEAGSDDPDAAASYGGDGAHGTWATPAHDSDAPDFDAIRAAGASLQGRLRGAPDVDGGKTGGREELFGSAGATPADGSGVSGLAGGAPVDVRGGDAPLPPEVVLERIDYGDQLSFDLVSSPSMPGAADVLHAAADDLADDLLPVVAADATDAEDEDLDADSDEESDDDGDDWDDEDDSDDSDDSDGEEEEGFDFSWEYEVEPAPRRAAKPVNDAPVRKRILTYVDGAAIMVDSSA</sequence>
<keyword evidence="2" id="KW-1185">Reference proteome</keyword>
<dbReference type="Proteomes" id="UP000798662">
    <property type="component" value="Chromosome 1"/>
</dbReference>
<accession>A0ACC3BS00</accession>
<organism evidence="1 2">
    <name type="scientific">Pyropia yezoensis</name>
    <name type="common">Susabi-nori</name>
    <name type="synonym">Porphyra yezoensis</name>
    <dbReference type="NCBI Taxonomy" id="2788"/>
    <lineage>
        <taxon>Eukaryota</taxon>
        <taxon>Rhodophyta</taxon>
        <taxon>Bangiophyceae</taxon>
        <taxon>Bangiales</taxon>
        <taxon>Bangiaceae</taxon>
        <taxon>Pyropia</taxon>
    </lineage>
</organism>
<reference evidence="1" key="1">
    <citation type="submission" date="2019-11" db="EMBL/GenBank/DDBJ databases">
        <title>Nori genome reveals adaptations in red seaweeds to the harsh intertidal environment.</title>
        <authorList>
            <person name="Wang D."/>
            <person name="Mao Y."/>
        </authorList>
    </citation>
    <scope>NUCLEOTIDE SEQUENCE</scope>
    <source>
        <tissue evidence="1">Gametophyte</tissue>
    </source>
</reference>
<evidence type="ECO:0000313" key="2">
    <source>
        <dbReference type="Proteomes" id="UP000798662"/>
    </source>
</evidence>
<name>A0ACC3BS00_PYRYE</name>
<dbReference type="EMBL" id="CM020618">
    <property type="protein sequence ID" value="KAK1860525.1"/>
    <property type="molecule type" value="Genomic_DNA"/>
</dbReference>
<protein>
    <submittedName>
        <fullName evidence="1">Uncharacterized protein</fullName>
    </submittedName>
</protein>
<proteinExistence type="predicted"/>